<dbReference type="GO" id="GO:0035556">
    <property type="term" value="P:intracellular signal transduction"/>
    <property type="evidence" value="ECO:0007669"/>
    <property type="project" value="InterPro"/>
</dbReference>
<dbReference type="PROSITE" id="PS50125">
    <property type="entry name" value="GUANYLATE_CYCLASE_2"/>
    <property type="match status" value="1"/>
</dbReference>
<dbReference type="AlphaFoldDB" id="A0A0F9DTZ6"/>
<organism evidence="2">
    <name type="scientific">marine sediment metagenome</name>
    <dbReference type="NCBI Taxonomy" id="412755"/>
    <lineage>
        <taxon>unclassified sequences</taxon>
        <taxon>metagenomes</taxon>
        <taxon>ecological metagenomes</taxon>
    </lineage>
</organism>
<proteinExistence type="predicted"/>
<feature type="domain" description="Guanylate cyclase" evidence="1">
    <location>
        <begin position="242"/>
        <end position="351"/>
    </location>
</feature>
<reference evidence="2" key="1">
    <citation type="journal article" date="2015" name="Nature">
        <title>Complex archaea that bridge the gap between prokaryotes and eukaryotes.</title>
        <authorList>
            <person name="Spang A."/>
            <person name="Saw J.H."/>
            <person name="Jorgensen S.L."/>
            <person name="Zaremba-Niedzwiedzka K."/>
            <person name="Martijn J."/>
            <person name="Lind A.E."/>
            <person name="van Eijk R."/>
            <person name="Schleper C."/>
            <person name="Guy L."/>
            <person name="Ettema T.J."/>
        </authorList>
    </citation>
    <scope>NUCLEOTIDE SEQUENCE</scope>
</reference>
<dbReference type="SUPFAM" id="SSF55073">
    <property type="entry name" value="Nucleotide cyclase"/>
    <property type="match status" value="1"/>
</dbReference>
<dbReference type="GO" id="GO:0009190">
    <property type="term" value="P:cyclic nucleotide biosynthetic process"/>
    <property type="evidence" value="ECO:0007669"/>
    <property type="project" value="InterPro"/>
</dbReference>
<dbReference type="InterPro" id="IPR007029">
    <property type="entry name" value="YHS_dom"/>
</dbReference>
<dbReference type="Pfam" id="PF00211">
    <property type="entry name" value="Guanylate_cyc"/>
    <property type="match status" value="1"/>
</dbReference>
<dbReference type="InterPro" id="IPR001054">
    <property type="entry name" value="A/G_cyclase"/>
</dbReference>
<dbReference type="CDD" id="cd07302">
    <property type="entry name" value="CHD"/>
    <property type="match status" value="1"/>
</dbReference>
<dbReference type="SMART" id="SM00044">
    <property type="entry name" value="CYCc"/>
    <property type="match status" value="1"/>
</dbReference>
<evidence type="ECO:0000259" key="1">
    <source>
        <dbReference type="PROSITE" id="PS50125"/>
    </source>
</evidence>
<dbReference type="Pfam" id="PF16701">
    <property type="entry name" value="Ad_Cy_reg"/>
    <property type="match status" value="1"/>
</dbReference>
<dbReference type="Pfam" id="PF04945">
    <property type="entry name" value="YHS"/>
    <property type="match status" value="1"/>
</dbReference>
<sequence>MAGNLTIDELSRWTGEPAERLGQWQALGLIGAEGSEGFRPEDVERVRLIQVLLRRGIGQEAIARADRAEGFLGRYLGLMFPGGVTPPYSLAEAAEILGLEMELLRRFWESCGLSDQGETVGERDMEALRSFKAALEAGFPEEALLQLVRVYADALGRVGEAETRLFHFYVHERLKAAGMSGSELMEATQTAQDRLDPLMEPVVLYFHRKGVERAMREDAAMHLAEEAGLTETGEVPGQMQRAVTFVDLSSFTPLAEAMGDVKAAEVLERFSTLVRDAAMRWDGRVVKQIGDAFMVVFPEPRSAVACTLEIEARTAGEPQFPAARSGIHWGSVLYREGDYVGSNVNIASRVAGEAQRHQVVVTAAVRKEAKELADVEFVRLGKRRLKGLAEELVLFEARPSGAEAREKAIDPVCGMELGPEEIAARLSLEGKERAFCTEECLRRFVASPEKYSG</sequence>
<dbReference type="GO" id="GO:0003677">
    <property type="term" value="F:DNA binding"/>
    <property type="evidence" value="ECO:0007669"/>
    <property type="project" value="InterPro"/>
</dbReference>
<dbReference type="PANTHER" id="PTHR43081">
    <property type="entry name" value="ADENYLATE CYCLASE, TERMINAL-DIFFERENTIATION SPECIFIC-RELATED"/>
    <property type="match status" value="1"/>
</dbReference>
<comment type="caution">
    <text evidence="2">The sequence shown here is derived from an EMBL/GenBank/DDBJ whole genome shotgun (WGS) entry which is preliminary data.</text>
</comment>
<dbReference type="PANTHER" id="PTHR43081:SF1">
    <property type="entry name" value="ADENYLATE CYCLASE, TERMINAL-DIFFERENTIATION SPECIFIC"/>
    <property type="match status" value="1"/>
</dbReference>
<dbReference type="Gene3D" id="3.30.70.1230">
    <property type="entry name" value="Nucleotide cyclase"/>
    <property type="match status" value="1"/>
</dbReference>
<dbReference type="InterPro" id="IPR050697">
    <property type="entry name" value="Adenylyl/Guanylyl_Cyclase_3/4"/>
</dbReference>
<name>A0A0F9DTZ6_9ZZZZ</name>
<gene>
    <name evidence="2" type="ORF">LCGC14_2156530</name>
</gene>
<evidence type="ECO:0000313" key="2">
    <source>
        <dbReference type="EMBL" id="KKL65283.1"/>
    </source>
</evidence>
<protein>
    <recommendedName>
        <fullName evidence="1">Guanylate cyclase domain-containing protein</fullName>
    </recommendedName>
</protein>
<accession>A0A0F9DTZ6</accession>
<dbReference type="GO" id="GO:0006355">
    <property type="term" value="P:regulation of DNA-templated transcription"/>
    <property type="evidence" value="ECO:0007669"/>
    <property type="project" value="InterPro"/>
</dbReference>
<dbReference type="EMBL" id="LAZR01027585">
    <property type="protein sequence ID" value="KKL65283.1"/>
    <property type="molecule type" value="Genomic_DNA"/>
</dbReference>
<dbReference type="InterPro" id="IPR029787">
    <property type="entry name" value="Nucleotide_cyclase"/>
</dbReference>
<dbReference type="InterPro" id="IPR032026">
    <property type="entry name" value="Ad_Cy_reg"/>
</dbReference>